<dbReference type="EMBL" id="DF848742">
    <property type="protein sequence ID" value="GAT54723.1"/>
    <property type="molecule type" value="Genomic_DNA"/>
</dbReference>
<dbReference type="SUPFAM" id="SSF53098">
    <property type="entry name" value="Ribonuclease H-like"/>
    <property type="match status" value="1"/>
</dbReference>
<feature type="region of interest" description="Disordered" evidence="2">
    <location>
        <begin position="1"/>
        <end position="207"/>
    </location>
</feature>
<dbReference type="Pfam" id="PF00078">
    <property type="entry name" value="RVT_1"/>
    <property type="match status" value="1"/>
</dbReference>
<dbReference type="InterPro" id="IPR036691">
    <property type="entry name" value="Endo/exonu/phosph_ase_sf"/>
</dbReference>
<dbReference type="PROSITE" id="PS50879">
    <property type="entry name" value="RNASE_H_1"/>
    <property type="match status" value="1"/>
</dbReference>
<dbReference type="SUPFAM" id="SSF56672">
    <property type="entry name" value="DNA/RNA polymerases"/>
    <property type="match status" value="1"/>
</dbReference>
<evidence type="ECO:0000259" key="3">
    <source>
        <dbReference type="PROSITE" id="PS50878"/>
    </source>
</evidence>
<organism evidence="5 6">
    <name type="scientific">Mycena chlorophos</name>
    <name type="common">Agaric fungus</name>
    <name type="synonym">Agaricus chlorophos</name>
    <dbReference type="NCBI Taxonomy" id="658473"/>
    <lineage>
        <taxon>Eukaryota</taxon>
        <taxon>Fungi</taxon>
        <taxon>Dikarya</taxon>
        <taxon>Basidiomycota</taxon>
        <taxon>Agaricomycotina</taxon>
        <taxon>Agaricomycetes</taxon>
        <taxon>Agaricomycetidae</taxon>
        <taxon>Agaricales</taxon>
        <taxon>Marasmiineae</taxon>
        <taxon>Mycenaceae</taxon>
        <taxon>Mycena</taxon>
    </lineage>
</organism>
<protein>
    <recommendedName>
        <fullName evidence="7">Reverse transcriptase</fullName>
    </recommendedName>
</protein>
<proteinExistence type="predicted"/>
<gene>
    <name evidence="5" type="ORF">MCHLO_11554</name>
</gene>
<keyword evidence="1" id="KW-0175">Coiled coil</keyword>
<feature type="domain" description="Reverse transcriptase" evidence="3">
    <location>
        <begin position="752"/>
        <end position="1043"/>
    </location>
</feature>
<dbReference type="InterPro" id="IPR036397">
    <property type="entry name" value="RNaseH_sf"/>
</dbReference>
<evidence type="ECO:0008006" key="7">
    <source>
        <dbReference type="Google" id="ProtNLM"/>
    </source>
</evidence>
<feature type="compositionally biased region" description="Polar residues" evidence="2">
    <location>
        <begin position="87"/>
        <end position="97"/>
    </location>
</feature>
<feature type="region of interest" description="Disordered" evidence="2">
    <location>
        <begin position="1375"/>
        <end position="1398"/>
    </location>
</feature>
<feature type="compositionally biased region" description="Basic and acidic residues" evidence="2">
    <location>
        <begin position="1"/>
        <end position="10"/>
    </location>
</feature>
<dbReference type="Pfam" id="PF00075">
    <property type="entry name" value="RNase_H"/>
    <property type="match status" value="1"/>
</dbReference>
<evidence type="ECO:0000256" key="2">
    <source>
        <dbReference type="SAM" id="MobiDB-lite"/>
    </source>
</evidence>
<keyword evidence="6" id="KW-1185">Reference proteome</keyword>
<dbReference type="PANTHER" id="PTHR19446">
    <property type="entry name" value="REVERSE TRANSCRIPTASES"/>
    <property type="match status" value="1"/>
</dbReference>
<dbReference type="CDD" id="cd09280">
    <property type="entry name" value="RNase_HI_eukaryote_like"/>
    <property type="match status" value="1"/>
</dbReference>
<reference evidence="5" key="1">
    <citation type="submission" date="2014-09" db="EMBL/GenBank/DDBJ databases">
        <title>Genome sequence of the luminous mushroom Mycena chlorophos for searching fungal bioluminescence genes.</title>
        <authorList>
            <person name="Tanaka Y."/>
            <person name="Kasuga D."/>
            <person name="Oba Y."/>
            <person name="Hase S."/>
            <person name="Sato K."/>
            <person name="Oba Y."/>
            <person name="Sakakibara Y."/>
        </authorList>
    </citation>
    <scope>NUCLEOTIDE SEQUENCE</scope>
</reference>
<feature type="compositionally biased region" description="Basic and acidic residues" evidence="2">
    <location>
        <begin position="18"/>
        <end position="34"/>
    </location>
</feature>
<dbReference type="SUPFAM" id="SSF56219">
    <property type="entry name" value="DNase I-like"/>
    <property type="match status" value="1"/>
</dbReference>
<dbReference type="CDD" id="cd01650">
    <property type="entry name" value="RT_nLTR_like"/>
    <property type="match status" value="1"/>
</dbReference>
<dbReference type="Proteomes" id="UP000815677">
    <property type="component" value="Unassembled WGS sequence"/>
</dbReference>
<dbReference type="InterPro" id="IPR000477">
    <property type="entry name" value="RT_dom"/>
</dbReference>
<evidence type="ECO:0000256" key="1">
    <source>
        <dbReference type="SAM" id="Coils"/>
    </source>
</evidence>
<feature type="domain" description="RNase H type-1" evidence="4">
    <location>
        <begin position="1390"/>
        <end position="1533"/>
    </location>
</feature>
<name>A0ABQ0LUD4_MYCCL</name>
<evidence type="ECO:0000313" key="6">
    <source>
        <dbReference type="Proteomes" id="UP000815677"/>
    </source>
</evidence>
<evidence type="ECO:0000259" key="4">
    <source>
        <dbReference type="PROSITE" id="PS50879"/>
    </source>
</evidence>
<dbReference type="InterPro" id="IPR043502">
    <property type="entry name" value="DNA/RNA_pol_sf"/>
</dbReference>
<dbReference type="CDD" id="cd09076">
    <property type="entry name" value="L1-EN"/>
    <property type="match status" value="1"/>
</dbReference>
<dbReference type="InterPro" id="IPR002156">
    <property type="entry name" value="RNaseH_domain"/>
</dbReference>
<accession>A0ABQ0LUD4</accession>
<dbReference type="Gene3D" id="3.60.10.10">
    <property type="entry name" value="Endonuclease/exonuclease/phosphatase"/>
    <property type="match status" value="1"/>
</dbReference>
<feature type="coiled-coil region" evidence="1">
    <location>
        <begin position="532"/>
        <end position="559"/>
    </location>
</feature>
<dbReference type="Gene3D" id="3.30.420.10">
    <property type="entry name" value="Ribonuclease H-like superfamily/Ribonuclease H"/>
    <property type="match status" value="1"/>
</dbReference>
<dbReference type="InterPro" id="IPR012337">
    <property type="entry name" value="RNaseH-like_sf"/>
</dbReference>
<evidence type="ECO:0000313" key="5">
    <source>
        <dbReference type="EMBL" id="GAT54723.1"/>
    </source>
</evidence>
<feature type="compositionally biased region" description="Polar residues" evidence="2">
    <location>
        <begin position="150"/>
        <end position="179"/>
    </location>
</feature>
<sequence>MRNANVREEADSATGRQTLEEDNRAGGDLADGRPEGTWNGQATAGPSNPDDGRSNATLPTVRGAGGIENAERTQYALGSQYEVPNENAVTYDQNNAQYAREPQYERSEPIGNGVPPNGANGEQYAPGSQYENPDPSMQGPIQDARRNDTNVHNNTGGAADNTQSVSGNTQQNPSQNMPAQATVPLPPDRARFFPGPAQQGGPGTKNTKAWSKIATLNIKGNGHTNIMHENNKWPEVWQTMREEKTGILIVCEAHLDDIRAARINQLFGRRMRIEYSKDPQTANAKGVAIVLNKFMVQTENIVTRDIIPGRALLLETTKQDGSPLSILGVYAPNDEDENALFWDQINLYFASNRHVRHPDIMGGDMNMVESPIDRLPAHADNEDSVNALDRLKTALGLVDAWRETFPTTLAYSYSQTEAQGGARSRLDRFYIKEPLVQDTFEWQFSTPGIRTDHCMISFKLTSADAPTLGHGRWTWAAHLHDDKLLTKYISERGKRLLDELHAIRRLPGIRSSTNNAQTLWKEFKKDITEKARQRAKILLPRLTQKIKELEHRLKMIISDDSLSEEDKTLSAAVITEDLVKLNQSHFKSARQNVKMQHFAHAEMINRYWPRLNKPAKPRDVIQRLQTNVGAQVEPKYETNSKNMASMARDYHNRLQNERSDTPSAIREEKINSVLDRIGKTLSPEQTEKLREPLARRDIKQALKLSANFKAPGLDGIPYELWKILDERYESSKDKDEQDFDLIAVLLYLFNDIEEYGMVKNTGFSESWMCPLYKKNDRANIGNYRPISLLNTDYKIFTKALTIKLAAVAPKLIHKDQAGFVPGRQIRDQVWLTKRIIELAEATEMNGAIVALDQEKAYDKIEHDYLWRVLAKFGIPNEFINTIKALYSDAQTFVMVNGERSRYPFRVTRGVRQGDPLSCLLFDLAIEPLAEALRKSDLKGIQLKNRRERIITSLFADDTMVYLNWKDDWGDLWKILDEWCLAAGAKFNVGKTEVIPIGKREHRDRVVDSRCINGTDGTKIEQTINIAVEGRPIRTLGAWVGNGVNQVDTWARILEKIDAALAQWELSGPTMEGRRLIILMVVGGMTQYLATVQGMPKDVEKRLERRIRNFLWEGKTHVTINQETIYAPAEMGGRDLLDIVTRNEAIAVTWLQRYLDIGPERPLWTYVADELLAHRSKTPGVEEAVRSNLYLQRWESMVTAKKIGPDLAKMIKAGADYDVGIEVIAASKKIQGDMPIWHHAKSDANDAKVFQYPKRVVKCLQEKHKLKSVKQAYELARKTQTRRHTSRADCKCVACILTREITGCQHPNKCYEKARDMLNTLENKWDPRAPQPETMENMLTDEPESDDELDGVLSFDRTLTTHGNVSDIFRIFRNGARNPATSSPNGIPAPPTTKETAYTDGSALQNGTADARAGAGIFFGIGDPRNRALRIPKSLKPSNQVGELAALKEAAEICPIDRPLHIISDSKYAINTVTKHLRKAEDEGFLLMENGELAQVTVSRLRERRAETTFEWVKGHAGDAGNEAADVLAGDGARQEPADEIRMQIRPDLLLPGAKLNTLTQSKAGKIIRKLKMSKEKYQKKLDRSATKKYMTLARNAVYTDAETNTETISAKAVWKAVRHKDFTRKIRIFLWKMVHGGFKVGPHWIDIPGYEDWAECKKCRTTESMEHILTQCECHGQAEIWEFASKIWEKKTGEELNVTIGTIMASGAVKVKDVGAARLFRILVSESAYLIWKMRCERVIDEKPEASLQEIKNRWRKAINSRIEIDCALTDTKKYRGKAIARTLVQKTWKKVLHDEINLPPNWMKAGIGVLVGIG</sequence>
<dbReference type="PROSITE" id="PS50878">
    <property type="entry name" value="RT_POL"/>
    <property type="match status" value="1"/>
</dbReference>